<dbReference type="InterPro" id="IPR007324">
    <property type="entry name" value="Sugar-bd_dom_put"/>
</dbReference>
<evidence type="ECO:0000313" key="7">
    <source>
        <dbReference type="EMBL" id="TCL69930.1"/>
    </source>
</evidence>
<dbReference type="Pfam" id="PF21715">
    <property type="entry name" value="CggR_N"/>
    <property type="match status" value="1"/>
</dbReference>
<dbReference type="Proteomes" id="UP000295008">
    <property type="component" value="Unassembled WGS sequence"/>
</dbReference>
<dbReference type="InterPro" id="IPR051054">
    <property type="entry name" value="SorC_transcr_regulators"/>
</dbReference>
<keyword evidence="4" id="KW-0804">Transcription</keyword>
<accession>A0A4R1RV00</accession>
<keyword evidence="8" id="KW-1185">Reference proteome</keyword>
<dbReference type="SUPFAM" id="SSF100950">
    <property type="entry name" value="NagB/RpiA/CoA transferase-like"/>
    <property type="match status" value="1"/>
</dbReference>
<protein>
    <submittedName>
        <fullName evidence="7">Central glycolytic genes regulator</fullName>
    </submittedName>
</protein>
<evidence type="ECO:0000256" key="4">
    <source>
        <dbReference type="ARBA" id="ARBA00023163"/>
    </source>
</evidence>
<dbReference type="SUPFAM" id="SSF46785">
    <property type="entry name" value="Winged helix' DNA-binding domain"/>
    <property type="match status" value="1"/>
</dbReference>
<dbReference type="InterPro" id="IPR037171">
    <property type="entry name" value="NagB/RpiA_transferase-like"/>
</dbReference>
<keyword evidence="2" id="KW-0805">Transcription regulation</keyword>
<gene>
    <name evidence="7" type="ORF">EDC14_101152</name>
</gene>
<dbReference type="PANTHER" id="PTHR34294:SF5">
    <property type="entry name" value="CENTRAL GLYCOLYTIC GENES REGULATOR"/>
    <property type="match status" value="1"/>
</dbReference>
<dbReference type="GO" id="GO:0003677">
    <property type="term" value="F:DNA binding"/>
    <property type="evidence" value="ECO:0007669"/>
    <property type="project" value="UniProtKB-KW"/>
</dbReference>
<dbReference type="OrthoDB" id="9793820at2"/>
<proteinExistence type="inferred from homology"/>
<comment type="caution">
    <text evidence="7">The sequence shown here is derived from an EMBL/GenBank/DDBJ whole genome shotgun (WGS) entry which is preliminary data.</text>
</comment>
<dbReference type="Gene3D" id="3.40.50.1360">
    <property type="match status" value="1"/>
</dbReference>
<comment type="similarity">
    <text evidence="1">Belongs to the SorC transcriptional regulatory family.</text>
</comment>
<dbReference type="GO" id="GO:0030246">
    <property type="term" value="F:carbohydrate binding"/>
    <property type="evidence" value="ECO:0007669"/>
    <property type="project" value="InterPro"/>
</dbReference>
<evidence type="ECO:0000256" key="2">
    <source>
        <dbReference type="ARBA" id="ARBA00023015"/>
    </source>
</evidence>
<sequence>MDKLLSLQQKIIPEFVPLLLSRYQVLRSIHFLQPIGRRALADQLHMQERRIRNEVDLLKQQELVGLTSGGMQVTSQGEMLLWEIEVYIRELQGINLLEQKIAERFGIEKVMVVPGDSDRDETVKKDLARVTAGYLNKRLEEGSILAVTGGTTLAEVAAALKLPTVKRNITVIPARGGLGEEVEIQANAVAANIAKGLGASYRLLHVPDDLGQKAMQTIAEEPKIKEILDMVRQANIVMHGIGTAEEMARRRGMPECQITELTERGAVGEAFGYYFAIDGSVIHSTSSVGLQLNELEQIGEVIAVVGGASKAAAVQAVLTNAPRDVLVIDEGAARAMMDLFYR</sequence>
<dbReference type="RefSeq" id="WP_132014256.1">
    <property type="nucleotide sequence ID" value="NZ_SLUN01000011.1"/>
</dbReference>
<dbReference type="Pfam" id="PF04198">
    <property type="entry name" value="Sugar-bind"/>
    <property type="match status" value="1"/>
</dbReference>
<feature type="domain" description="CggR N-terminal DNA binding" evidence="6">
    <location>
        <begin position="21"/>
        <end position="86"/>
    </location>
</feature>
<dbReference type="InterPro" id="IPR036388">
    <property type="entry name" value="WH-like_DNA-bd_sf"/>
</dbReference>
<feature type="domain" description="Sugar-binding" evidence="5">
    <location>
        <begin position="93"/>
        <end position="337"/>
    </location>
</feature>
<dbReference type="InterPro" id="IPR036390">
    <property type="entry name" value="WH_DNA-bd_sf"/>
</dbReference>
<dbReference type="PANTHER" id="PTHR34294">
    <property type="entry name" value="TRANSCRIPTIONAL REGULATOR-RELATED"/>
    <property type="match status" value="1"/>
</dbReference>
<keyword evidence="3" id="KW-0238">DNA-binding</keyword>
<evidence type="ECO:0000256" key="3">
    <source>
        <dbReference type="ARBA" id="ARBA00023125"/>
    </source>
</evidence>
<evidence type="ECO:0000256" key="1">
    <source>
        <dbReference type="ARBA" id="ARBA00010466"/>
    </source>
</evidence>
<evidence type="ECO:0000259" key="6">
    <source>
        <dbReference type="Pfam" id="PF21715"/>
    </source>
</evidence>
<name>A0A4R1RV00_HYDET</name>
<evidence type="ECO:0000259" key="5">
    <source>
        <dbReference type="Pfam" id="PF04198"/>
    </source>
</evidence>
<reference evidence="7 8" key="1">
    <citation type="submission" date="2019-03" db="EMBL/GenBank/DDBJ databases">
        <title>Genomic Encyclopedia of Type Strains, Phase IV (KMG-IV): sequencing the most valuable type-strain genomes for metagenomic binning, comparative biology and taxonomic classification.</title>
        <authorList>
            <person name="Goeker M."/>
        </authorList>
    </citation>
    <scope>NUCLEOTIDE SEQUENCE [LARGE SCALE GENOMIC DNA]</scope>
    <source>
        <strain evidence="7 8">LX-B</strain>
    </source>
</reference>
<dbReference type="EMBL" id="SLUN01000011">
    <property type="protein sequence ID" value="TCL69930.1"/>
    <property type="molecule type" value="Genomic_DNA"/>
</dbReference>
<dbReference type="AlphaFoldDB" id="A0A4R1RV00"/>
<organism evidence="7 8">
    <name type="scientific">Hydrogenispora ethanolica</name>
    <dbReference type="NCBI Taxonomy" id="1082276"/>
    <lineage>
        <taxon>Bacteria</taxon>
        <taxon>Bacillati</taxon>
        <taxon>Bacillota</taxon>
        <taxon>Hydrogenispora</taxon>
    </lineage>
</organism>
<dbReference type="Gene3D" id="1.10.10.10">
    <property type="entry name" value="Winged helix-like DNA-binding domain superfamily/Winged helix DNA-binding domain"/>
    <property type="match status" value="1"/>
</dbReference>
<evidence type="ECO:0000313" key="8">
    <source>
        <dbReference type="Proteomes" id="UP000295008"/>
    </source>
</evidence>
<dbReference type="InterPro" id="IPR048715">
    <property type="entry name" value="CggR_N"/>
</dbReference>